<dbReference type="STRING" id="1230905.A0A1G4KCC1"/>
<evidence type="ECO:0000256" key="3">
    <source>
        <dbReference type="ARBA" id="ARBA00022801"/>
    </source>
</evidence>
<dbReference type="PROSITE" id="PS01196">
    <property type="entry name" value="PEPT_TRNA_HYDROL_2"/>
    <property type="match status" value="1"/>
</dbReference>
<keyword evidence="2" id="KW-0820">tRNA-binding</keyword>
<dbReference type="CDD" id="cd00462">
    <property type="entry name" value="PTH"/>
    <property type="match status" value="1"/>
</dbReference>
<dbReference type="PANTHER" id="PTHR17224:SF1">
    <property type="entry name" value="PEPTIDYL-TRNA HYDROLASE"/>
    <property type="match status" value="1"/>
</dbReference>
<evidence type="ECO:0000256" key="2">
    <source>
        <dbReference type="ARBA" id="ARBA00022555"/>
    </source>
</evidence>
<dbReference type="InterPro" id="IPR036416">
    <property type="entry name" value="Pept_tRNA_hydro_sf"/>
</dbReference>
<evidence type="ECO:0000256" key="6">
    <source>
        <dbReference type="RuleBase" id="RU000673"/>
    </source>
</evidence>
<dbReference type="InterPro" id="IPR001328">
    <property type="entry name" value="Pept_tRNA_hydro"/>
</dbReference>
<dbReference type="InterPro" id="IPR018171">
    <property type="entry name" value="Pept_tRNA_hydro_CS"/>
</dbReference>
<dbReference type="AlphaFoldDB" id="A0A1G4KCC1"/>
<comment type="catalytic activity">
    <reaction evidence="6">
        <text>an N-acyl-L-alpha-aminoacyl-tRNA + H2O = an N-acyl-L-amino acid + a tRNA + H(+)</text>
        <dbReference type="Rhea" id="RHEA:54448"/>
        <dbReference type="Rhea" id="RHEA-COMP:10123"/>
        <dbReference type="Rhea" id="RHEA-COMP:13883"/>
        <dbReference type="ChEBI" id="CHEBI:15377"/>
        <dbReference type="ChEBI" id="CHEBI:15378"/>
        <dbReference type="ChEBI" id="CHEBI:59874"/>
        <dbReference type="ChEBI" id="CHEBI:78442"/>
        <dbReference type="ChEBI" id="CHEBI:138191"/>
        <dbReference type="EC" id="3.1.1.29"/>
    </reaction>
</comment>
<comment type="similarity">
    <text evidence="5 7">Belongs to the PTH family.</text>
</comment>
<dbReference type="NCBIfam" id="TIGR00447">
    <property type="entry name" value="pth"/>
    <property type="match status" value="1"/>
</dbReference>
<evidence type="ECO:0000256" key="1">
    <source>
        <dbReference type="ARBA" id="ARBA00013260"/>
    </source>
</evidence>
<evidence type="ECO:0000256" key="4">
    <source>
        <dbReference type="ARBA" id="ARBA00022884"/>
    </source>
</evidence>
<dbReference type="Pfam" id="PF01195">
    <property type="entry name" value="Pept_tRNA_hydro"/>
    <property type="match status" value="1"/>
</dbReference>
<dbReference type="EC" id="3.1.1.29" evidence="1 6"/>
<evidence type="ECO:0000313" key="8">
    <source>
        <dbReference type="EMBL" id="SCV02038.1"/>
    </source>
</evidence>
<evidence type="ECO:0000256" key="7">
    <source>
        <dbReference type="RuleBase" id="RU004320"/>
    </source>
</evidence>
<dbReference type="EMBL" id="LT598469">
    <property type="protein sequence ID" value="SCV02038.1"/>
    <property type="molecule type" value="Genomic_DNA"/>
</dbReference>
<dbReference type="Gene3D" id="3.40.50.1470">
    <property type="entry name" value="Peptidyl-tRNA hydrolase"/>
    <property type="match status" value="1"/>
</dbReference>
<dbReference type="SUPFAM" id="SSF53178">
    <property type="entry name" value="Peptidyl-tRNA hydrolase-like"/>
    <property type="match status" value="1"/>
</dbReference>
<name>A0A1G4KCC1_9SACH</name>
<proteinExistence type="inferred from homology"/>
<reference evidence="8 9" key="1">
    <citation type="submission" date="2016-03" db="EMBL/GenBank/DDBJ databases">
        <authorList>
            <person name="Devillers H."/>
        </authorList>
    </citation>
    <scope>NUCLEOTIDE SEQUENCE [LARGE SCALE GENOMIC DNA]</scope>
    <source>
        <strain evidence="8">CBS 11717</strain>
    </source>
</reference>
<organism evidence="8 9">
    <name type="scientific">Lachancea mirantina</name>
    <dbReference type="NCBI Taxonomy" id="1230905"/>
    <lineage>
        <taxon>Eukaryota</taxon>
        <taxon>Fungi</taxon>
        <taxon>Dikarya</taxon>
        <taxon>Ascomycota</taxon>
        <taxon>Saccharomycotina</taxon>
        <taxon>Saccharomycetes</taxon>
        <taxon>Saccharomycetales</taxon>
        <taxon>Saccharomycetaceae</taxon>
        <taxon>Lachancea</taxon>
    </lineage>
</organism>
<keyword evidence="9" id="KW-1185">Reference proteome</keyword>
<protein>
    <recommendedName>
        <fullName evidence="1 6">Peptidyl-tRNA hydrolase</fullName>
        <ecNumber evidence="1 6">3.1.1.29</ecNumber>
    </recommendedName>
</protein>
<accession>A0A1G4KCC1</accession>
<keyword evidence="3 6" id="KW-0378">Hydrolase</keyword>
<dbReference type="PROSITE" id="PS01195">
    <property type="entry name" value="PEPT_TRNA_HYDROL_1"/>
    <property type="match status" value="1"/>
</dbReference>
<evidence type="ECO:0000313" key="9">
    <source>
        <dbReference type="Proteomes" id="UP000191024"/>
    </source>
</evidence>
<dbReference type="GO" id="GO:0000049">
    <property type="term" value="F:tRNA binding"/>
    <property type="evidence" value="ECO:0007669"/>
    <property type="project" value="UniProtKB-KW"/>
</dbReference>
<evidence type="ECO:0000256" key="5">
    <source>
        <dbReference type="ARBA" id="ARBA00038063"/>
    </source>
</evidence>
<dbReference type="GO" id="GO:0004045">
    <property type="term" value="F:peptidyl-tRNA hydrolase activity"/>
    <property type="evidence" value="ECO:0007669"/>
    <property type="project" value="UniProtKB-EC"/>
</dbReference>
<dbReference type="Proteomes" id="UP000191024">
    <property type="component" value="Chromosome G"/>
</dbReference>
<keyword evidence="4" id="KW-0694">RNA-binding</keyword>
<dbReference type="PANTHER" id="PTHR17224">
    <property type="entry name" value="PEPTIDYL-TRNA HYDROLASE"/>
    <property type="match status" value="1"/>
</dbReference>
<dbReference type="OrthoDB" id="1711136at2759"/>
<gene>
    <name evidence="8" type="ORF">LAMI_0G15346G</name>
</gene>
<sequence length="189" mass="21438">MLKLFKRAVHHCITGIGNPEPPYQLTRHNAGLLMVDLLKREMGGSAAEFVPCIANAKVKRYQTNEVLLLRADGDYINLSGKTVVPLWRKLGSKFRHLVVHDELSLPVGKVQLRKPGTSLRGHNGLRDISKYYGDDFYRLAVGIGRPHDRDCRVVADYVLSKFDSDSLDTIADESLEKSLEHIRNWMKTR</sequence>